<evidence type="ECO:0000256" key="1">
    <source>
        <dbReference type="ARBA" id="ARBA00022723"/>
    </source>
</evidence>
<dbReference type="GO" id="GO:0000775">
    <property type="term" value="C:chromosome, centromeric region"/>
    <property type="evidence" value="ECO:0007669"/>
    <property type="project" value="InterPro"/>
</dbReference>
<protein>
    <recommendedName>
        <fullName evidence="10">Transcription factor domain-containing protein</fullName>
    </recommendedName>
</protein>
<keyword evidence="2" id="KW-0862">Zinc</keyword>
<dbReference type="GO" id="GO:0009410">
    <property type="term" value="P:response to xenobiotic stimulus"/>
    <property type="evidence" value="ECO:0007669"/>
    <property type="project" value="TreeGrafter"/>
</dbReference>
<evidence type="ECO:0008006" key="10">
    <source>
        <dbReference type="Google" id="ProtNLM"/>
    </source>
</evidence>
<dbReference type="GO" id="GO:0003700">
    <property type="term" value="F:DNA-binding transcription factor activity"/>
    <property type="evidence" value="ECO:0007669"/>
    <property type="project" value="TreeGrafter"/>
</dbReference>
<dbReference type="InterPro" id="IPR008685">
    <property type="entry name" value="Centromere_Mis12"/>
</dbReference>
<evidence type="ECO:0000256" key="4">
    <source>
        <dbReference type="ARBA" id="ARBA00023125"/>
    </source>
</evidence>
<dbReference type="CDD" id="cd12148">
    <property type="entry name" value="fungal_TF_MHR"/>
    <property type="match status" value="1"/>
</dbReference>
<dbReference type="GO" id="GO:0000278">
    <property type="term" value="P:mitotic cell cycle"/>
    <property type="evidence" value="ECO:0007669"/>
    <property type="project" value="InterPro"/>
</dbReference>
<reference evidence="9" key="1">
    <citation type="submission" date="2020-06" db="EMBL/GenBank/DDBJ databases">
        <title>A chromosome-scale genome assembly of Talaromyces rugulosus W13939.</title>
        <authorList>
            <person name="Wang B."/>
            <person name="Guo L."/>
            <person name="Ye K."/>
            <person name="Wang L."/>
        </authorList>
    </citation>
    <scope>NUCLEOTIDE SEQUENCE [LARGE SCALE GENOMIC DNA]</scope>
    <source>
        <strain evidence="9">W13939</strain>
    </source>
</reference>
<dbReference type="GO" id="GO:0003677">
    <property type="term" value="F:DNA binding"/>
    <property type="evidence" value="ECO:0007669"/>
    <property type="project" value="UniProtKB-KW"/>
</dbReference>
<keyword evidence="1" id="KW-0479">Metal-binding</keyword>
<keyword evidence="4" id="KW-0238">DNA-binding</keyword>
<keyword evidence="5" id="KW-0804">Transcription</keyword>
<evidence type="ECO:0000313" key="8">
    <source>
        <dbReference type="EMBL" id="QKX61762.1"/>
    </source>
</evidence>
<dbReference type="InterPro" id="IPR052478">
    <property type="entry name" value="Metabolite_Synth_Reg"/>
</dbReference>
<dbReference type="Proteomes" id="UP000509510">
    <property type="component" value="Chromosome V"/>
</dbReference>
<dbReference type="KEGG" id="trg:TRUGW13939_08918"/>
<dbReference type="GO" id="GO:0005634">
    <property type="term" value="C:nucleus"/>
    <property type="evidence" value="ECO:0007669"/>
    <property type="project" value="InterPro"/>
</dbReference>
<dbReference type="GO" id="GO:0046872">
    <property type="term" value="F:metal ion binding"/>
    <property type="evidence" value="ECO:0007669"/>
    <property type="project" value="UniProtKB-KW"/>
</dbReference>
<sequence length="862" mass="95679">MSDASNSLLTEHLSYTPLSLIDDIINSINNLIYQAISSLETGLLNTPPERLGFSHAANASTIPDTDADGNIEYPEARVEIENGLHQLETLFESSVDRSFDKFEIYVLRNILTVPDDIVNHMKLAHYESLSFSKKNPDTPTPESISLQRKKLQETRKLQQALRRESAQNEAVITQLRTILSTAQEANTKQTDNQNTTAASQGLPSLGFLTSGPAADILRVGQNQSLTTNTDFVLSQLPALHTMTEKLREQLRSLPNTAPEGQNKRDERQDYIDSRIRIHLERSGQPAFGDGNTVIPGRKIASAEAKALESCNGAYPCDTCYGYGYPCGYRQQRRVRETSTQKDVLSTDVPTKQVTALHGGESLLRDSSLQALSTPEDSMQGSSSNEDLFMDQPARYIGRHSLEAFPRYLGLQLQSDLLPQMQPLVWNLQVRDQPQCRVGDTLCTMVTLDMAKGYIRAFFAVDFPACGFLDFDALIDRTEKHFTGTSQGLPFEALIGGIIGMSSILTLTSNIQPEIHIVRHAESILTDQAILNNPSIDFLAALFFRSLYLRATATPHTTWLASCSAMHTAESLGLHKESGFDNYPGMWNSTACGSLFWMACAGNRLISHELGRTPVILHGVTRKFPYASHDESNAAILTYLGCFLPLTDGTAGSESDVEHLTDLFEAVKAYKTKEHPYLTLFTADVCFCLHRRIRVNNEVNIIQRAHSQQIISIGNAAVQAATVLAEKGQAWWNMLSTLFQFCCVLISMDSVDALGDLHYTIQTINLIKDRYPSRTISEAFSVLQLLIRAMKQKKEKEVSYLDILEDLESPPLPPTNASSVAMPPAVEVPQMLPSGNDTDFSFDFRAWCPEDLDWVFATAPPVH</sequence>
<dbReference type="RefSeq" id="XP_035347936.1">
    <property type="nucleotide sequence ID" value="XM_035492043.1"/>
</dbReference>
<dbReference type="Pfam" id="PF05859">
    <property type="entry name" value="Mis12"/>
    <property type="match status" value="1"/>
</dbReference>
<dbReference type="OrthoDB" id="1884855at2759"/>
<feature type="compositionally biased region" description="Polar residues" evidence="7">
    <location>
        <begin position="184"/>
        <end position="202"/>
    </location>
</feature>
<dbReference type="EMBL" id="CP055902">
    <property type="protein sequence ID" value="QKX61762.1"/>
    <property type="molecule type" value="Genomic_DNA"/>
</dbReference>
<keyword evidence="9" id="KW-1185">Reference proteome</keyword>
<organism evidence="8 9">
    <name type="scientific">Talaromyces rugulosus</name>
    <name type="common">Penicillium rugulosum</name>
    <dbReference type="NCBI Taxonomy" id="121627"/>
    <lineage>
        <taxon>Eukaryota</taxon>
        <taxon>Fungi</taxon>
        <taxon>Dikarya</taxon>
        <taxon>Ascomycota</taxon>
        <taxon>Pezizomycotina</taxon>
        <taxon>Eurotiomycetes</taxon>
        <taxon>Eurotiomycetidae</taxon>
        <taxon>Eurotiales</taxon>
        <taxon>Trichocomaceae</taxon>
        <taxon>Talaromyces</taxon>
        <taxon>Talaromyces sect. Islandici</taxon>
    </lineage>
</organism>
<dbReference type="GeneID" id="55996402"/>
<evidence type="ECO:0000256" key="5">
    <source>
        <dbReference type="ARBA" id="ARBA00023163"/>
    </source>
</evidence>
<evidence type="ECO:0000256" key="3">
    <source>
        <dbReference type="ARBA" id="ARBA00023015"/>
    </source>
</evidence>
<accession>A0A7H8R5V6</accession>
<proteinExistence type="predicted"/>
<name>A0A7H8R5V6_TALRU</name>
<evidence type="ECO:0000256" key="6">
    <source>
        <dbReference type="ARBA" id="ARBA00023242"/>
    </source>
</evidence>
<dbReference type="PANTHER" id="PTHR31779:SF4">
    <property type="entry name" value="2-NITROPROPANE DIOXYGENASE FAMILY, PUTATIVE (AFU_ORTHOLOGUE AFUA_2G17430)-RELATED"/>
    <property type="match status" value="1"/>
</dbReference>
<feature type="region of interest" description="Disordered" evidence="7">
    <location>
        <begin position="184"/>
        <end position="204"/>
    </location>
</feature>
<keyword evidence="6" id="KW-0539">Nucleus</keyword>
<gene>
    <name evidence="8" type="ORF">TRUGW13939_08918</name>
</gene>
<keyword evidence="3" id="KW-0805">Transcription regulation</keyword>
<evidence type="ECO:0000313" key="9">
    <source>
        <dbReference type="Proteomes" id="UP000509510"/>
    </source>
</evidence>
<dbReference type="PANTHER" id="PTHR31779">
    <property type="entry name" value="2-NITROPROPANE DIOXYGENASE FAMILY, PUTATIVE (AFU_ORTHOLOGUE AFUA_2G17430)-RELATED"/>
    <property type="match status" value="1"/>
</dbReference>
<evidence type="ECO:0000256" key="2">
    <source>
        <dbReference type="ARBA" id="ARBA00022833"/>
    </source>
</evidence>
<evidence type="ECO:0000256" key="7">
    <source>
        <dbReference type="SAM" id="MobiDB-lite"/>
    </source>
</evidence>
<dbReference type="AlphaFoldDB" id="A0A7H8R5V6"/>